<sequence precursor="true">MIDRALTRMTLLMLLCGLTQTAAADGFFDDSKSEVLSRNFYLSNDYRSPSSTGKNYKQEWAQGFIGTFSSGFTPGTIGLGVDAHVFFGLKLDGGKGHSGTGLLPVDSDGRSENDYSSAGGALKLKASRTTLAFGEMTVETPVFDTSDKRLQPEYATGFLLSSREIDNVNLQAGHFTAFKNQDSSSGKDDFYGYGASTESGAISFVGADLFADSPLGGALYASDLTDTWQQFYGNLHFKRPGLLLDANLYHTRDTGRALAGTIDNTAFSLSGKYTLGPHAVMLGWQRINGNTPFDFVGGDSIYLANSIKYADFNGAGERSWQARYDLDLGAFGIPGLKFMTRYVFGSHIDGTHAPKGGAYNPFDANSGEYLPQQGDGGKHWERDIDLKYIVQSGAAKDLSVQVSHVSHRANEAQAGDDIDRIYVVVQYPMGF</sequence>
<dbReference type="InterPro" id="IPR005318">
    <property type="entry name" value="OM_porin_bac"/>
</dbReference>
<dbReference type="PANTHER" id="PTHR34596">
    <property type="entry name" value="CHITOPORIN"/>
    <property type="match status" value="1"/>
</dbReference>
<protein>
    <submittedName>
        <fullName evidence="5">Porin D</fullName>
        <ecNumber evidence="5">3.4.21.-</ecNumber>
    </submittedName>
</protein>
<evidence type="ECO:0000256" key="2">
    <source>
        <dbReference type="ARBA" id="ARBA00022448"/>
    </source>
</evidence>
<gene>
    <name evidence="5" type="primary">oprD_2</name>
    <name evidence="5" type="ORF">PS718_02922</name>
</gene>
<evidence type="ECO:0000256" key="1">
    <source>
        <dbReference type="ARBA" id="ARBA00009075"/>
    </source>
</evidence>
<organism evidence="5 6">
    <name type="scientific">Pseudomonas fluorescens</name>
    <dbReference type="NCBI Taxonomy" id="294"/>
    <lineage>
        <taxon>Bacteria</taxon>
        <taxon>Pseudomonadati</taxon>
        <taxon>Pseudomonadota</taxon>
        <taxon>Gammaproteobacteria</taxon>
        <taxon>Pseudomonadales</taxon>
        <taxon>Pseudomonadaceae</taxon>
        <taxon>Pseudomonas</taxon>
    </lineage>
</organism>
<name>A0A5E7CX70_PSEFL</name>
<reference evidence="5 6" key="1">
    <citation type="submission" date="2019-09" db="EMBL/GenBank/DDBJ databases">
        <authorList>
            <person name="Chandra G."/>
            <person name="Truman W A."/>
        </authorList>
    </citation>
    <scope>NUCLEOTIDE SEQUENCE [LARGE SCALE GENOMIC DNA]</scope>
    <source>
        <strain evidence="5">PS718</strain>
    </source>
</reference>
<keyword evidence="2" id="KW-0813">Transport</keyword>
<keyword evidence="3 4" id="KW-0732">Signal</keyword>
<proteinExistence type="inferred from homology"/>
<dbReference type="Proteomes" id="UP000325375">
    <property type="component" value="Unassembled WGS sequence"/>
</dbReference>
<evidence type="ECO:0000256" key="4">
    <source>
        <dbReference type="SAM" id="SignalP"/>
    </source>
</evidence>
<evidence type="ECO:0000313" key="6">
    <source>
        <dbReference type="Proteomes" id="UP000325375"/>
    </source>
</evidence>
<dbReference type="AlphaFoldDB" id="A0A5E7CX70"/>
<feature type="chain" id="PRO_5023017710" evidence="4">
    <location>
        <begin position="25"/>
        <end position="431"/>
    </location>
</feature>
<feature type="signal peptide" evidence="4">
    <location>
        <begin position="1"/>
        <end position="24"/>
    </location>
</feature>
<comment type="similarity">
    <text evidence="1">Belongs to the outer membrane porin (Opr) (TC 1.B.25) family.</text>
</comment>
<dbReference type="RefSeq" id="WP_150603441.1">
    <property type="nucleotide sequence ID" value="NZ_CABVHX010000011.1"/>
</dbReference>
<dbReference type="InterPro" id="IPR023614">
    <property type="entry name" value="Porin_dom_sf"/>
</dbReference>
<dbReference type="GO" id="GO:0016020">
    <property type="term" value="C:membrane"/>
    <property type="evidence" value="ECO:0007669"/>
    <property type="project" value="InterPro"/>
</dbReference>
<keyword evidence="5" id="KW-0378">Hydrolase</keyword>
<dbReference type="GO" id="GO:0015288">
    <property type="term" value="F:porin activity"/>
    <property type="evidence" value="ECO:0007669"/>
    <property type="project" value="TreeGrafter"/>
</dbReference>
<evidence type="ECO:0000256" key="3">
    <source>
        <dbReference type="ARBA" id="ARBA00022729"/>
    </source>
</evidence>
<dbReference type="PANTHER" id="PTHR34596:SF2">
    <property type="entry name" value="CHITOPORIN"/>
    <property type="match status" value="1"/>
</dbReference>
<dbReference type="SUPFAM" id="SSF56935">
    <property type="entry name" value="Porins"/>
    <property type="match status" value="1"/>
</dbReference>
<dbReference type="Gene3D" id="2.40.160.10">
    <property type="entry name" value="Porin"/>
    <property type="match status" value="1"/>
</dbReference>
<accession>A0A5E7CX70</accession>
<dbReference type="GO" id="GO:0016787">
    <property type="term" value="F:hydrolase activity"/>
    <property type="evidence" value="ECO:0007669"/>
    <property type="project" value="UniProtKB-KW"/>
</dbReference>
<dbReference type="Pfam" id="PF03573">
    <property type="entry name" value="OprD"/>
    <property type="match status" value="1"/>
</dbReference>
<dbReference type="EMBL" id="CABVHX010000011">
    <property type="protein sequence ID" value="VVO04345.1"/>
    <property type="molecule type" value="Genomic_DNA"/>
</dbReference>
<evidence type="ECO:0000313" key="5">
    <source>
        <dbReference type="EMBL" id="VVO04345.1"/>
    </source>
</evidence>
<dbReference type="EC" id="3.4.21.-" evidence="5"/>